<gene>
    <name evidence="5" type="ORF">FHE74_09330</name>
</gene>
<dbReference type="InterPro" id="IPR016181">
    <property type="entry name" value="Acyl_CoA_acyltransferase"/>
</dbReference>
<dbReference type="InterPro" id="IPR000182">
    <property type="entry name" value="GNAT_dom"/>
</dbReference>
<keyword evidence="1 5" id="KW-0808">Transferase</keyword>
<name>A0A5C4U1I4_9CORY</name>
<dbReference type="Gene3D" id="3.40.630.30">
    <property type="match status" value="1"/>
</dbReference>
<dbReference type="SUPFAM" id="SSF55729">
    <property type="entry name" value="Acyl-CoA N-acyltransferases (Nat)"/>
    <property type="match status" value="1"/>
</dbReference>
<evidence type="ECO:0000256" key="2">
    <source>
        <dbReference type="ARBA" id="ARBA00023315"/>
    </source>
</evidence>
<dbReference type="EMBL" id="VDHJ01000013">
    <property type="protein sequence ID" value="TNL95637.1"/>
    <property type="molecule type" value="Genomic_DNA"/>
</dbReference>
<dbReference type="InterPro" id="IPR051531">
    <property type="entry name" value="N-acetyltransferase"/>
</dbReference>
<comment type="similarity">
    <text evidence="3">Belongs to the acetyltransferase family. RimJ subfamily.</text>
</comment>
<accession>A0A5C4U1I4</accession>
<dbReference type="Proteomes" id="UP000312032">
    <property type="component" value="Unassembled WGS sequence"/>
</dbReference>
<dbReference type="OrthoDB" id="9795188at2"/>
<evidence type="ECO:0000256" key="1">
    <source>
        <dbReference type="ARBA" id="ARBA00022679"/>
    </source>
</evidence>
<proteinExistence type="inferred from homology"/>
<dbReference type="PANTHER" id="PTHR43792:SF8">
    <property type="entry name" value="[RIBOSOMAL PROTEIN US5]-ALANINE N-ACETYLTRANSFERASE"/>
    <property type="match status" value="1"/>
</dbReference>
<dbReference type="Pfam" id="PF13302">
    <property type="entry name" value="Acetyltransf_3"/>
    <property type="match status" value="1"/>
</dbReference>
<comment type="caution">
    <text evidence="5">The sequence shown here is derived from an EMBL/GenBank/DDBJ whole genome shotgun (WGS) entry which is preliminary data.</text>
</comment>
<feature type="domain" description="N-acetyltransferase" evidence="4">
    <location>
        <begin position="4"/>
        <end position="160"/>
    </location>
</feature>
<evidence type="ECO:0000313" key="6">
    <source>
        <dbReference type="Proteomes" id="UP000312032"/>
    </source>
</evidence>
<dbReference type="RefSeq" id="WP_139466246.1">
    <property type="nucleotide sequence ID" value="NZ_VDHJ01000013.1"/>
</dbReference>
<evidence type="ECO:0000313" key="5">
    <source>
        <dbReference type="EMBL" id="TNL95637.1"/>
    </source>
</evidence>
<keyword evidence="6" id="KW-1185">Reference proteome</keyword>
<organism evidence="5 6">
    <name type="scientific">Corynebacterium tapiri</name>
    <dbReference type="NCBI Taxonomy" id="1448266"/>
    <lineage>
        <taxon>Bacteria</taxon>
        <taxon>Bacillati</taxon>
        <taxon>Actinomycetota</taxon>
        <taxon>Actinomycetes</taxon>
        <taxon>Mycobacteriales</taxon>
        <taxon>Corynebacteriaceae</taxon>
        <taxon>Corynebacterium</taxon>
    </lineage>
</organism>
<sequence length="164" mass="18509">MERVILRDPTIADAPALVRCSEDPLTQRFTTIPANYTEKMAHDWIASPRPNTHRWVICDSQDASFQGAIDIRVIDSHRGNIGYHVSPWARGRGRASAALELVKERARELGLTHLELEAREDNLASRRVAEKCGFTQTGSRPDERAPEFQLITYELQLSQEASGR</sequence>
<dbReference type="AlphaFoldDB" id="A0A5C4U1I4"/>
<dbReference type="GO" id="GO:0016747">
    <property type="term" value="F:acyltransferase activity, transferring groups other than amino-acyl groups"/>
    <property type="evidence" value="ECO:0007669"/>
    <property type="project" value="InterPro"/>
</dbReference>
<reference evidence="5 6" key="1">
    <citation type="submission" date="2019-06" db="EMBL/GenBank/DDBJ databases">
        <authorList>
            <person name="Li J."/>
        </authorList>
    </citation>
    <scope>NUCLEOTIDE SEQUENCE [LARGE SCALE GENOMIC DNA]</scope>
    <source>
        <strain evidence="5 6">LMG 28165</strain>
    </source>
</reference>
<protein>
    <submittedName>
        <fullName evidence="5">GNAT family N-acetyltransferase</fullName>
    </submittedName>
</protein>
<dbReference type="PROSITE" id="PS51186">
    <property type="entry name" value="GNAT"/>
    <property type="match status" value="1"/>
</dbReference>
<dbReference type="CDD" id="cd04301">
    <property type="entry name" value="NAT_SF"/>
    <property type="match status" value="1"/>
</dbReference>
<keyword evidence="2" id="KW-0012">Acyltransferase</keyword>
<dbReference type="PANTHER" id="PTHR43792">
    <property type="entry name" value="GNAT FAMILY, PUTATIVE (AFU_ORTHOLOGUE AFUA_3G00765)-RELATED-RELATED"/>
    <property type="match status" value="1"/>
</dbReference>
<evidence type="ECO:0000256" key="3">
    <source>
        <dbReference type="ARBA" id="ARBA00038502"/>
    </source>
</evidence>
<evidence type="ECO:0000259" key="4">
    <source>
        <dbReference type="PROSITE" id="PS51186"/>
    </source>
</evidence>